<accession>A0ABW3V7V3</accession>
<evidence type="ECO:0000313" key="1">
    <source>
        <dbReference type="EMBL" id="MFD1229193.1"/>
    </source>
</evidence>
<reference evidence="2" key="1">
    <citation type="journal article" date="2019" name="Int. J. Syst. Evol. Microbiol.">
        <title>The Global Catalogue of Microorganisms (GCM) 10K type strain sequencing project: providing services to taxonomists for standard genome sequencing and annotation.</title>
        <authorList>
            <consortium name="The Broad Institute Genomics Platform"/>
            <consortium name="The Broad Institute Genome Sequencing Center for Infectious Disease"/>
            <person name="Wu L."/>
            <person name="Ma J."/>
        </authorList>
    </citation>
    <scope>NUCLEOTIDE SEQUENCE [LARGE SCALE GENOMIC DNA]</scope>
    <source>
        <strain evidence="2">CCUG 49584</strain>
    </source>
</reference>
<organism evidence="1 2">
    <name type="scientific">Pseudochrobactrum kiredjianiae</name>
    <dbReference type="NCBI Taxonomy" id="386305"/>
    <lineage>
        <taxon>Bacteria</taxon>
        <taxon>Pseudomonadati</taxon>
        <taxon>Pseudomonadota</taxon>
        <taxon>Alphaproteobacteria</taxon>
        <taxon>Hyphomicrobiales</taxon>
        <taxon>Brucellaceae</taxon>
        <taxon>Pseudochrobactrum</taxon>
    </lineage>
</organism>
<proteinExistence type="predicted"/>
<dbReference type="RefSeq" id="WP_289387058.1">
    <property type="nucleotide sequence ID" value="NZ_JAUCBM010000004.1"/>
</dbReference>
<gene>
    <name evidence="1" type="ORF">ACFQ35_18785</name>
</gene>
<dbReference type="Proteomes" id="UP001597263">
    <property type="component" value="Unassembled WGS sequence"/>
</dbReference>
<protein>
    <submittedName>
        <fullName evidence="1">Uncharacterized protein</fullName>
    </submittedName>
</protein>
<keyword evidence="2" id="KW-1185">Reference proteome</keyword>
<dbReference type="EMBL" id="JBHTMA010000040">
    <property type="protein sequence ID" value="MFD1229193.1"/>
    <property type="molecule type" value="Genomic_DNA"/>
</dbReference>
<sequence>MKLTQINLLIDIPELNHFKLGDKVIAETSEHQDQTEGIVVGIELQQLKSSEIAIPNITVLDNEGRLKGGFKPGDLRLTGFPKRELSKGMH</sequence>
<name>A0ABW3V7V3_9HYPH</name>
<comment type="caution">
    <text evidence="1">The sequence shown here is derived from an EMBL/GenBank/DDBJ whole genome shotgun (WGS) entry which is preliminary data.</text>
</comment>
<evidence type="ECO:0000313" key="2">
    <source>
        <dbReference type="Proteomes" id="UP001597263"/>
    </source>
</evidence>